<sequence>MQRFANKGQGTVLADAVLLSPPFSVLTYGLPPYLPREAWSAGMRVAAPLGRGSRAAVILALRGEGEGDPPPPGLKNLLWPLERHPLLSPEYLDLVRQLALRQSVPMGRILGTVLPSPLRTGKARIRFLGEGMGKDVAPLAMAGLDDAALASCAGAWMRGDAVCLGAVDDPLENEICSLGQDPPWPVRPRAARQMEVLEYLYSHGAVSRRKLADDLGAQGAAALALLAERGLVCIAAAETPPPAHAALSSEAVSLAVAFDLTAEQDAALEAFRACLERGEAATHLLHGVTGSGKSVVYMALAAACLARGRSVMLLAPEVALAHKLFADAKEHLPDAPVYLYHGYQTAVLRDHTFRSVAARDAACLVVGTRSALFLPVANLGAIVMDEEHDTSFKQDEGLPYQAKEVAWYRAATEKALLVLGSATPDVKTFHAAQEGLFPLHTLPDRVGGGTLPSVRLVSVAKGLGASADGVLAPESVAALAACVERGDQAVILLNRRGYAPLMYCLDCGKVLQCPECSISLTYHKGRERAVCHYCGHSQPYPAPCPSCNGMHFLPMGEGTEKLEESLAPLLKSGTRILRLDRDSTRRPGMVESILNAFARKEAQVLVGTQMLSKGHHFPDVTLVIAADADLGLNLPDYRAAERTFQLLVQASGRSGRGEKAGEVVIQTRDPGHYCWEFVKTGDYAGFYAQEIARREKRKYPPFVRLALLRMSFAKDSPKGELLMQEVAQAVRTKAREAGLTVLGPAPAPIAMLRGMRRFHCLIKAESWGPVRDLYLLAQQKAGRSGTLRLALDLDPVNML</sequence>
<dbReference type="Pfam" id="PF18074">
    <property type="entry name" value="PriA_C"/>
    <property type="match status" value="1"/>
</dbReference>
<evidence type="ECO:0000256" key="9">
    <source>
        <dbReference type="ARBA" id="ARBA00023125"/>
    </source>
</evidence>
<dbReference type="PROSITE" id="PS51194">
    <property type="entry name" value="HELICASE_CTER"/>
    <property type="match status" value="1"/>
</dbReference>
<dbReference type="InterPro" id="IPR014001">
    <property type="entry name" value="Helicase_ATP-bd"/>
</dbReference>
<evidence type="ECO:0000256" key="1">
    <source>
        <dbReference type="ARBA" id="ARBA00022515"/>
    </source>
</evidence>
<keyword evidence="8 11" id="KW-0067">ATP-binding</keyword>
<evidence type="ECO:0000313" key="14">
    <source>
        <dbReference type="EMBL" id="SBV95042.1"/>
    </source>
</evidence>
<dbReference type="GO" id="GO:0003677">
    <property type="term" value="F:DNA binding"/>
    <property type="evidence" value="ECO:0007669"/>
    <property type="project" value="UniProtKB-UniRule"/>
</dbReference>
<dbReference type="InterPro" id="IPR042115">
    <property type="entry name" value="PriA_3primeBD_sf"/>
</dbReference>
<dbReference type="GO" id="GO:0006302">
    <property type="term" value="P:double-strand break repair"/>
    <property type="evidence" value="ECO:0007669"/>
    <property type="project" value="InterPro"/>
</dbReference>
<keyword evidence="9 11" id="KW-0238">DNA-binding</keyword>
<keyword evidence="2 11" id="KW-0235">DNA replication</keyword>
<evidence type="ECO:0000256" key="11">
    <source>
        <dbReference type="HAMAP-Rule" id="MF_00983"/>
    </source>
</evidence>
<feature type="binding site" evidence="11">
    <location>
        <position position="534"/>
    </location>
    <ligand>
        <name>Zn(2+)</name>
        <dbReference type="ChEBI" id="CHEBI:29105"/>
        <label>2</label>
    </ligand>
</feature>
<name>A0A212J6G0_9DELT</name>
<dbReference type="AlphaFoldDB" id="A0A212J6G0"/>
<keyword evidence="6 11" id="KW-0347">Helicase</keyword>
<keyword evidence="7 11" id="KW-0862">Zinc</keyword>
<dbReference type="PROSITE" id="PS51192">
    <property type="entry name" value="HELICASE_ATP_BIND_1"/>
    <property type="match status" value="1"/>
</dbReference>
<feature type="binding site" evidence="11">
    <location>
        <position position="516"/>
    </location>
    <ligand>
        <name>Zn(2+)</name>
        <dbReference type="ChEBI" id="CHEBI:29105"/>
        <label>2</label>
    </ligand>
</feature>
<dbReference type="HAMAP" id="MF_00983">
    <property type="entry name" value="PriA"/>
    <property type="match status" value="1"/>
</dbReference>
<evidence type="ECO:0000259" key="13">
    <source>
        <dbReference type="PROSITE" id="PS51194"/>
    </source>
</evidence>
<evidence type="ECO:0000256" key="4">
    <source>
        <dbReference type="ARBA" id="ARBA00022741"/>
    </source>
</evidence>
<dbReference type="Gene3D" id="3.40.50.300">
    <property type="entry name" value="P-loop containing nucleotide triphosphate hydrolases"/>
    <property type="match status" value="2"/>
</dbReference>
<dbReference type="SMART" id="SM00487">
    <property type="entry name" value="DEXDc"/>
    <property type="match status" value="1"/>
</dbReference>
<dbReference type="Gene3D" id="3.40.1440.60">
    <property type="entry name" value="PriA, 3(prime) DNA-binding domain"/>
    <property type="match status" value="1"/>
</dbReference>
<evidence type="ECO:0000259" key="12">
    <source>
        <dbReference type="PROSITE" id="PS51192"/>
    </source>
</evidence>
<dbReference type="PANTHER" id="PTHR30580:SF0">
    <property type="entry name" value="PRIMOSOMAL PROTEIN N"/>
    <property type="match status" value="1"/>
</dbReference>
<dbReference type="InterPro" id="IPR041222">
    <property type="entry name" value="PriA_3primeBD"/>
</dbReference>
<comment type="cofactor">
    <cofactor evidence="11">
        <name>Zn(2+)</name>
        <dbReference type="ChEBI" id="CHEBI:29105"/>
    </cofactor>
    <text evidence="11">Binds 2 zinc ions per subunit.</text>
</comment>
<keyword evidence="10 11" id="KW-0413">Isomerase</keyword>
<dbReference type="Pfam" id="PF17764">
    <property type="entry name" value="PriA_3primeBD"/>
    <property type="match status" value="1"/>
</dbReference>
<evidence type="ECO:0000256" key="2">
    <source>
        <dbReference type="ARBA" id="ARBA00022705"/>
    </source>
</evidence>
<dbReference type="InterPro" id="IPR040498">
    <property type="entry name" value="PriA_CRR"/>
</dbReference>
<dbReference type="GO" id="GO:0006269">
    <property type="term" value="P:DNA replication, synthesis of primer"/>
    <property type="evidence" value="ECO:0007669"/>
    <property type="project" value="UniProtKB-KW"/>
</dbReference>
<dbReference type="InterPro" id="IPR005259">
    <property type="entry name" value="PriA"/>
</dbReference>
<comment type="subunit">
    <text evidence="11">Component of the replication restart primosome.</text>
</comment>
<dbReference type="EC" id="5.6.2.4" evidence="11"/>
<dbReference type="GO" id="GO:0008270">
    <property type="term" value="F:zinc ion binding"/>
    <property type="evidence" value="ECO:0007669"/>
    <property type="project" value="UniProtKB-UniRule"/>
</dbReference>
<evidence type="ECO:0000256" key="5">
    <source>
        <dbReference type="ARBA" id="ARBA00022801"/>
    </source>
</evidence>
<keyword evidence="1 11" id="KW-0639">Primosome</keyword>
<feature type="binding site" evidence="11">
    <location>
        <position position="507"/>
    </location>
    <ligand>
        <name>Zn(2+)</name>
        <dbReference type="ChEBI" id="CHEBI:29105"/>
        <label>1</label>
    </ligand>
</feature>
<feature type="binding site" evidence="11">
    <location>
        <position position="544"/>
    </location>
    <ligand>
        <name>Zn(2+)</name>
        <dbReference type="ChEBI" id="CHEBI:29105"/>
        <label>1</label>
    </ligand>
</feature>
<comment type="function">
    <text evidence="11">Initiates the restart of stalled replication forks, which reloads the replicative helicase on sites other than the origin of replication. Recognizes and binds to abandoned replication forks and remodels them to uncover a helicase loading site. Promotes assembly of the primosome at these replication forks.</text>
</comment>
<dbReference type="EMBL" id="FLUQ01000001">
    <property type="protein sequence ID" value="SBV95042.1"/>
    <property type="molecule type" value="Genomic_DNA"/>
</dbReference>
<evidence type="ECO:0000256" key="10">
    <source>
        <dbReference type="ARBA" id="ARBA00023235"/>
    </source>
</evidence>
<comment type="catalytic activity">
    <reaction evidence="11">
        <text>ATP + H2O = ADP + phosphate + H(+)</text>
        <dbReference type="Rhea" id="RHEA:13065"/>
        <dbReference type="ChEBI" id="CHEBI:15377"/>
        <dbReference type="ChEBI" id="CHEBI:15378"/>
        <dbReference type="ChEBI" id="CHEBI:30616"/>
        <dbReference type="ChEBI" id="CHEBI:43474"/>
        <dbReference type="ChEBI" id="CHEBI:456216"/>
        <dbReference type="EC" id="5.6.2.4"/>
    </reaction>
</comment>
<accession>A0A212J6G0</accession>
<organism evidence="14">
    <name type="scientific">uncultured delta proteobacterium</name>
    <dbReference type="NCBI Taxonomy" id="34034"/>
    <lineage>
        <taxon>Bacteria</taxon>
        <taxon>Deltaproteobacteria</taxon>
        <taxon>environmental samples</taxon>
    </lineage>
</organism>
<feature type="domain" description="Helicase ATP-binding" evidence="12">
    <location>
        <begin position="284"/>
        <end position="442"/>
    </location>
</feature>
<dbReference type="Pfam" id="PF00270">
    <property type="entry name" value="DEAD"/>
    <property type="match status" value="1"/>
</dbReference>
<dbReference type="PANTHER" id="PTHR30580">
    <property type="entry name" value="PRIMOSOMAL PROTEIN N"/>
    <property type="match status" value="1"/>
</dbReference>
<evidence type="ECO:0000256" key="7">
    <source>
        <dbReference type="ARBA" id="ARBA00022833"/>
    </source>
</evidence>
<gene>
    <name evidence="11 14" type="primary">priA</name>
    <name evidence="14" type="ORF">KL86DPRO_10802</name>
</gene>
<evidence type="ECO:0000256" key="6">
    <source>
        <dbReference type="ARBA" id="ARBA00022806"/>
    </source>
</evidence>
<comment type="catalytic activity">
    <reaction evidence="11">
        <text>Couples ATP hydrolysis with the unwinding of duplex DNA by translocating in the 3'-5' direction.</text>
        <dbReference type="EC" id="5.6.2.4"/>
    </reaction>
</comment>
<comment type="similarity">
    <text evidence="11">Belongs to the helicase family. PriA subfamily.</text>
</comment>
<dbReference type="NCBIfam" id="TIGR00595">
    <property type="entry name" value="priA"/>
    <property type="match status" value="1"/>
</dbReference>
<dbReference type="InterPro" id="IPR001650">
    <property type="entry name" value="Helicase_C-like"/>
</dbReference>
<reference evidence="14" key="1">
    <citation type="submission" date="2016-04" db="EMBL/GenBank/DDBJ databases">
        <authorList>
            <person name="Evans L.H."/>
            <person name="Alamgir A."/>
            <person name="Owens N."/>
            <person name="Weber N.D."/>
            <person name="Virtaneva K."/>
            <person name="Barbian K."/>
            <person name="Babar A."/>
            <person name="Rosenke K."/>
        </authorList>
    </citation>
    <scope>NUCLEOTIDE SEQUENCE</scope>
    <source>
        <strain evidence="14">86</strain>
    </source>
</reference>
<dbReference type="InterPro" id="IPR027417">
    <property type="entry name" value="P-loop_NTPase"/>
</dbReference>
<dbReference type="InterPro" id="IPR011545">
    <property type="entry name" value="DEAD/DEAH_box_helicase_dom"/>
</dbReference>
<protein>
    <recommendedName>
        <fullName evidence="11">Replication restart protein PriA</fullName>
    </recommendedName>
    <alternativeName>
        <fullName evidence="11">ATP-dependent DNA helicase PriA</fullName>
        <ecNumber evidence="11">5.6.2.4</ecNumber>
    </alternativeName>
    <alternativeName>
        <fullName evidence="11">DNA 3'-5' helicase PriA</fullName>
    </alternativeName>
</protein>
<dbReference type="Pfam" id="PF00271">
    <property type="entry name" value="Helicase_C"/>
    <property type="match status" value="1"/>
</dbReference>
<feature type="binding site" evidence="11">
    <location>
        <position position="513"/>
    </location>
    <ligand>
        <name>Zn(2+)</name>
        <dbReference type="ChEBI" id="CHEBI:29105"/>
        <label>2</label>
    </ligand>
</feature>
<feature type="binding site" evidence="11">
    <location>
        <position position="531"/>
    </location>
    <ligand>
        <name>Zn(2+)</name>
        <dbReference type="ChEBI" id="CHEBI:29105"/>
        <label>2</label>
    </ligand>
</feature>
<dbReference type="GO" id="GO:0043138">
    <property type="term" value="F:3'-5' DNA helicase activity"/>
    <property type="evidence" value="ECO:0007669"/>
    <property type="project" value="UniProtKB-EC"/>
</dbReference>
<feature type="domain" description="Helicase C-terminal" evidence="13">
    <location>
        <begin position="539"/>
        <end position="711"/>
    </location>
</feature>
<dbReference type="SMART" id="SM00490">
    <property type="entry name" value="HELICc"/>
    <property type="match status" value="1"/>
</dbReference>
<feature type="binding site" evidence="11">
    <location>
        <position position="504"/>
    </location>
    <ligand>
        <name>Zn(2+)</name>
        <dbReference type="ChEBI" id="CHEBI:29105"/>
        <label>1</label>
    </ligand>
</feature>
<dbReference type="GO" id="GO:1990077">
    <property type="term" value="C:primosome complex"/>
    <property type="evidence" value="ECO:0007669"/>
    <property type="project" value="UniProtKB-UniRule"/>
</dbReference>
<keyword evidence="5 11" id="KW-0378">Hydrolase</keyword>
<evidence type="ECO:0000256" key="3">
    <source>
        <dbReference type="ARBA" id="ARBA00022723"/>
    </source>
</evidence>
<dbReference type="GO" id="GO:0006270">
    <property type="term" value="P:DNA replication initiation"/>
    <property type="evidence" value="ECO:0007669"/>
    <property type="project" value="TreeGrafter"/>
</dbReference>
<dbReference type="InterPro" id="IPR041236">
    <property type="entry name" value="PriA_C"/>
</dbReference>
<dbReference type="GO" id="GO:0006310">
    <property type="term" value="P:DNA recombination"/>
    <property type="evidence" value="ECO:0007669"/>
    <property type="project" value="InterPro"/>
</dbReference>
<proteinExistence type="inferred from homology"/>
<feature type="binding site" evidence="11">
    <location>
        <position position="547"/>
    </location>
    <ligand>
        <name>Zn(2+)</name>
        <dbReference type="ChEBI" id="CHEBI:29105"/>
        <label>1</label>
    </ligand>
</feature>
<dbReference type="GO" id="GO:0016887">
    <property type="term" value="F:ATP hydrolysis activity"/>
    <property type="evidence" value="ECO:0007669"/>
    <property type="project" value="RHEA"/>
</dbReference>
<keyword evidence="4 11" id="KW-0547">Nucleotide-binding</keyword>
<dbReference type="Pfam" id="PF18319">
    <property type="entry name" value="Zn_ribbon_PriA"/>
    <property type="match status" value="1"/>
</dbReference>
<dbReference type="GO" id="GO:0005524">
    <property type="term" value="F:ATP binding"/>
    <property type="evidence" value="ECO:0007669"/>
    <property type="project" value="UniProtKB-UniRule"/>
</dbReference>
<dbReference type="CDD" id="cd18804">
    <property type="entry name" value="SF2_C_priA"/>
    <property type="match status" value="1"/>
</dbReference>
<evidence type="ECO:0000256" key="8">
    <source>
        <dbReference type="ARBA" id="ARBA00022840"/>
    </source>
</evidence>
<keyword evidence="3 11" id="KW-0479">Metal-binding</keyword>
<dbReference type="SUPFAM" id="SSF52540">
    <property type="entry name" value="P-loop containing nucleoside triphosphate hydrolases"/>
    <property type="match status" value="1"/>
</dbReference>